<dbReference type="RefSeq" id="WP_267532673.1">
    <property type="nucleotide sequence ID" value="NZ_JAPNKA010000001.1"/>
</dbReference>
<name>A0ABT3ZWA3_9BACT</name>
<proteinExistence type="predicted"/>
<organism evidence="1 2">
    <name type="scientific">Archangium lansingense</name>
    <dbReference type="NCBI Taxonomy" id="2995310"/>
    <lineage>
        <taxon>Bacteria</taxon>
        <taxon>Pseudomonadati</taxon>
        <taxon>Myxococcota</taxon>
        <taxon>Myxococcia</taxon>
        <taxon>Myxococcales</taxon>
        <taxon>Cystobacterineae</taxon>
        <taxon>Archangiaceae</taxon>
        <taxon>Archangium</taxon>
    </lineage>
</organism>
<protein>
    <recommendedName>
        <fullName evidence="3">Transposase</fullName>
    </recommendedName>
</protein>
<evidence type="ECO:0000313" key="1">
    <source>
        <dbReference type="EMBL" id="MCY1073675.1"/>
    </source>
</evidence>
<evidence type="ECO:0008006" key="3">
    <source>
        <dbReference type="Google" id="ProtNLM"/>
    </source>
</evidence>
<dbReference type="Proteomes" id="UP001207654">
    <property type="component" value="Unassembled WGS sequence"/>
</dbReference>
<dbReference type="EMBL" id="JAPNKA010000001">
    <property type="protein sequence ID" value="MCY1073675.1"/>
    <property type="molecule type" value="Genomic_DNA"/>
</dbReference>
<comment type="caution">
    <text evidence="1">The sequence shown here is derived from an EMBL/GenBank/DDBJ whole genome shotgun (WGS) entry which is preliminary data.</text>
</comment>
<reference evidence="1 2" key="1">
    <citation type="submission" date="2022-11" db="EMBL/GenBank/DDBJ databases">
        <title>Minimal conservation of predation-associated metabolite biosynthetic gene clusters underscores biosynthetic potential of Myxococcota including descriptions for ten novel species: Archangium lansinium sp. nov., Myxococcus landrumus sp. nov., Nannocystis bai.</title>
        <authorList>
            <person name="Ahearne A."/>
            <person name="Stevens C."/>
            <person name="Phillips K."/>
        </authorList>
    </citation>
    <scope>NUCLEOTIDE SEQUENCE [LARGE SCALE GENOMIC DNA]</scope>
    <source>
        <strain evidence="1 2">MIWBW</strain>
    </source>
</reference>
<keyword evidence="2" id="KW-1185">Reference proteome</keyword>
<sequence length="197" mass="22529">MLESYYHCTRHGLDVLLAGSIAPGMVQRQHRQVYLFRTKGQQRNDSGKYFKAPDNDVFKYVLGNKHVIPCAFFFSSELTPHYDNGVQWLYRDNGGTLLLTNELVGIFVPEDYPEAFESLVLVLYILGLENWKVAFGNLNFAPAKQFLKGLFARKAFRLRLTLAETLREGVRGTRNVKEFFQTNALFLKMIVSPPSAL</sequence>
<gene>
    <name evidence="1" type="ORF">OV287_04185</name>
</gene>
<accession>A0ABT3ZWA3</accession>
<evidence type="ECO:0000313" key="2">
    <source>
        <dbReference type="Proteomes" id="UP001207654"/>
    </source>
</evidence>